<gene>
    <name evidence="13" type="ORF">BLA29_001124</name>
</gene>
<evidence type="ECO:0000256" key="7">
    <source>
        <dbReference type="ARBA" id="ARBA00022833"/>
    </source>
</evidence>
<name>A0A1Y3ATV2_EURMA</name>
<dbReference type="InterPro" id="IPR038765">
    <property type="entry name" value="Papain-like_cys_pep_sf"/>
</dbReference>
<dbReference type="Gene3D" id="3.90.70.10">
    <property type="entry name" value="Cysteine proteinases"/>
    <property type="match status" value="1"/>
</dbReference>
<dbReference type="SMART" id="SM00230">
    <property type="entry name" value="CysPc"/>
    <property type="match status" value="1"/>
</dbReference>
<evidence type="ECO:0000256" key="8">
    <source>
        <dbReference type="PIRSR" id="PIRSR622684-1"/>
    </source>
</evidence>
<dbReference type="InterPro" id="IPR001300">
    <property type="entry name" value="Peptidase_C2_calpain_cat"/>
</dbReference>
<dbReference type="GO" id="GO:0008270">
    <property type="term" value="F:zinc ion binding"/>
    <property type="evidence" value="ECO:0007669"/>
    <property type="project" value="UniProtKB-KW"/>
</dbReference>
<dbReference type="PROSITE" id="PS01358">
    <property type="entry name" value="ZF_RANBP2_1"/>
    <property type="match status" value="1"/>
</dbReference>
<dbReference type="PANTHER" id="PTHR10183">
    <property type="entry name" value="CALPAIN"/>
    <property type="match status" value="1"/>
</dbReference>
<dbReference type="PROSITE" id="PS50199">
    <property type="entry name" value="ZF_RANBP2_2"/>
    <property type="match status" value="1"/>
</dbReference>
<keyword evidence="7" id="KW-0862">Zinc</keyword>
<sequence length="609" mass="70136">MTAEGASPYFWVCQRCRYRNSKLAHQCFGCRNRNPNDSNRTTSTVPNDNRRSYVLGNSAKIRKSPLPTLETANSHSQRKLGDCWLLSSLASLVYNYPEHLNLLIPDPKLHAQECCYQIFLCLDGNWSSVMIDDYFPCDQHGRLVFTEAFGQQLFAPMIEKALAKHYSCYKALILGHTNEGFSTLTGMPVERVTFDGNSLRSQTELWNRLTTVIKENHYLVAASCSVEKHGLHKSHAYSVLDVCTVSGSTGGDQRAILLANPWGDQRLQGELRTSHENFLRRLKRKPKRGLFWMSLRDFLNSFSHMDVCKYSKNWHTKRYEFRLPFQIMDQRNFTVFELNCSRKTTVNFTIYQRIDRDLKLKYRLSLSLVIVKVWPDDSLQLVKASPILSEKIENFETLLGRGKYLVVVFGFNHWVKEAPTLVMATHSARRIDIRPVNPDMHLMGDLLIQTVIGIGEAKRMDHVDCIEYRLNNFAAFIWLVENLSDNQWLMIRWNTADAHDAFNLRSTNESVDLIPPGCRQIVSVMARESDKQSCQYHFTFRAQQLPPELATTTAMLKLEPLIAHTNDDAEQMSVLFAPRIVQPNLIAERNRENGFDFTQERDDSICTIS</sequence>
<protein>
    <submittedName>
        <fullName evidence="13">Uncharacterized protein</fullName>
    </submittedName>
</protein>
<proteinExistence type="inferred from homology"/>
<evidence type="ECO:0000313" key="14">
    <source>
        <dbReference type="Proteomes" id="UP000194236"/>
    </source>
</evidence>
<accession>A0A1Y3ATV2</accession>
<dbReference type="InterPro" id="IPR022684">
    <property type="entry name" value="Calpain_cysteine_protease"/>
</dbReference>
<dbReference type="PRINTS" id="PR00704">
    <property type="entry name" value="CALPAIN"/>
</dbReference>
<dbReference type="GO" id="GO:0006508">
    <property type="term" value="P:proteolysis"/>
    <property type="evidence" value="ECO:0007669"/>
    <property type="project" value="UniProtKB-KW"/>
</dbReference>
<dbReference type="InterPro" id="IPR000169">
    <property type="entry name" value="Pept_cys_AS"/>
</dbReference>
<keyword evidence="4 10" id="KW-0863">Zinc-finger</keyword>
<evidence type="ECO:0000256" key="3">
    <source>
        <dbReference type="ARBA" id="ARBA00022723"/>
    </source>
</evidence>
<organism evidence="13 14">
    <name type="scientific">Euroglyphus maynei</name>
    <name type="common">Mayne's house dust mite</name>
    <dbReference type="NCBI Taxonomy" id="6958"/>
    <lineage>
        <taxon>Eukaryota</taxon>
        <taxon>Metazoa</taxon>
        <taxon>Ecdysozoa</taxon>
        <taxon>Arthropoda</taxon>
        <taxon>Chelicerata</taxon>
        <taxon>Arachnida</taxon>
        <taxon>Acari</taxon>
        <taxon>Acariformes</taxon>
        <taxon>Sarcoptiformes</taxon>
        <taxon>Astigmata</taxon>
        <taxon>Psoroptidia</taxon>
        <taxon>Analgoidea</taxon>
        <taxon>Pyroglyphidae</taxon>
        <taxon>Pyroglyphinae</taxon>
        <taxon>Euroglyphus</taxon>
    </lineage>
</organism>
<evidence type="ECO:0000256" key="4">
    <source>
        <dbReference type="ARBA" id="ARBA00022771"/>
    </source>
</evidence>
<dbReference type="PANTHER" id="PTHR10183:SF382">
    <property type="entry name" value="CALPAIN-15"/>
    <property type="match status" value="1"/>
</dbReference>
<feature type="active site" evidence="8 9">
    <location>
        <position position="260"/>
    </location>
</feature>
<feature type="active site" evidence="8 9">
    <location>
        <position position="83"/>
    </location>
</feature>
<dbReference type="PROSITE" id="PS50203">
    <property type="entry name" value="CALPAIN_CAT"/>
    <property type="match status" value="1"/>
</dbReference>
<evidence type="ECO:0000256" key="6">
    <source>
        <dbReference type="ARBA" id="ARBA00022807"/>
    </source>
</evidence>
<keyword evidence="2 9" id="KW-0645">Protease</keyword>
<dbReference type="Pfam" id="PF00648">
    <property type="entry name" value="Peptidase_C2"/>
    <property type="match status" value="1"/>
</dbReference>
<feature type="domain" description="RanBP2-type" evidence="11">
    <location>
        <begin position="3"/>
        <end position="36"/>
    </location>
</feature>
<keyword evidence="5 9" id="KW-0378">Hydrolase</keyword>
<comment type="similarity">
    <text evidence="1">Belongs to the peptidase C2 family.</text>
</comment>
<dbReference type="SUPFAM" id="SSF54001">
    <property type="entry name" value="Cysteine proteinases"/>
    <property type="match status" value="1"/>
</dbReference>
<dbReference type="GO" id="GO:0004198">
    <property type="term" value="F:calcium-dependent cysteine-type endopeptidase activity"/>
    <property type="evidence" value="ECO:0007669"/>
    <property type="project" value="InterPro"/>
</dbReference>
<dbReference type="InterPro" id="IPR001876">
    <property type="entry name" value="Znf_RanBP2"/>
</dbReference>
<keyword evidence="3" id="KW-0479">Metal-binding</keyword>
<evidence type="ECO:0000259" key="12">
    <source>
        <dbReference type="PROSITE" id="PS50203"/>
    </source>
</evidence>
<dbReference type="AlphaFoldDB" id="A0A1Y3ATV2"/>
<evidence type="ECO:0000256" key="2">
    <source>
        <dbReference type="ARBA" id="ARBA00022670"/>
    </source>
</evidence>
<dbReference type="Proteomes" id="UP000194236">
    <property type="component" value="Unassembled WGS sequence"/>
</dbReference>
<comment type="caution">
    <text evidence="13">The sequence shown here is derived from an EMBL/GenBank/DDBJ whole genome shotgun (WGS) entry which is preliminary data.</text>
</comment>
<keyword evidence="14" id="KW-1185">Reference proteome</keyword>
<dbReference type="GO" id="GO:0005737">
    <property type="term" value="C:cytoplasm"/>
    <property type="evidence" value="ECO:0007669"/>
    <property type="project" value="TreeGrafter"/>
</dbReference>
<evidence type="ECO:0000259" key="11">
    <source>
        <dbReference type="PROSITE" id="PS50199"/>
    </source>
</evidence>
<feature type="domain" description="Calpain catalytic" evidence="12">
    <location>
        <begin position="77"/>
        <end position="311"/>
    </location>
</feature>
<dbReference type="PROSITE" id="PS00139">
    <property type="entry name" value="THIOL_PROTEASE_CYS"/>
    <property type="match status" value="1"/>
</dbReference>
<keyword evidence="6 9" id="KW-0788">Thiol protease</keyword>
<evidence type="ECO:0000313" key="13">
    <source>
        <dbReference type="EMBL" id="OTF70595.1"/>
    </source>
</evidence>
<evidence type="ECO:0000256" key="1">
    <source>
        <dbReference type="ARBA" id="ARBA00007623"/>
    </source>
</evidence>
<dbReference type="OrthoDB" id="424753at2759"/>
<reference evidence="13 14" key="1">
    <citation type="submission" date="2017-03" db="EMBL/GenBank/DDBJ databases">
        <title>Genome Survey of Euroglyphus maynei.</title>
        <authorList>
            <person name="Arlian L.G."/>
            <person name="Morgan M.S."/>
            <person name="Rider S.D."/>
        </authorList>
    </citation>
    <scope>NUCLEOTIDE SEQUENCE [LARGE SCALE GENOMIC DNA]</scope>
    <source>
        <strain evidence="13">Arlian Lab</strain>
        <tissue evidence="13">Whole body</tissue>
    </source>
</reference>
<evidence type="ECO:0000256" key="5">
    <source>
        <dbReference type="ARBA" id="ARBA00022801"/>
    </source>
</evidence>
<evidence type="ECO:0000256" key="10">
    <source>
        <dbReference type="PROSITE-ProRule" id="PRU00322"/>
    </source>
</evidence>
<evidence type="ECO:0000256" key="9">
    <source>
        <dbReference type="PROSITE-ProRule" id="PRU00239"/>
    </source>
</evidence>
<feature type="active site" evidence="8 9">
    <location>
        <position position="235"/>
    </location>
</feature>
<dbReference type="EMBL" id="MUJZ01064988">
    <property type="protein sequence ID" value="OTF70595.1"/>
    <property type="molecule type" value="Genomic_DNA"/>
</dbReference>